<gene>
    <name evidence="1" type="ORF">NM948_12245</name>
</gene>
<dbReference type="RefSeq" id="WP_061406043.1">
    <property type="nucleotide sequence ID" value="NZ_AP025519.1"/>
</dbReference>
<dbReference type="EMBL" id="JANJHC010000048">
    <property type="protein sequence ID" value="MDA5624296.1"/>
    <property type="molecule type" value="Genomic_DNA"/>
</dbReference>
<name>A0A9X3UW12_PASMD</name>
<dbReference type="SUPFAM" id="SSF161266">
    <property type="entry name" value="Gam-like"/>
    <property type="match status" value="1"/>
</dbReference>
<accession>A0A9X3UW12</accession>
<dbReference type="InterPro" id="IPR009951">
    <property type="entry name" value="Host-nuc_inhib_Gam"/>
</dbReference>
<dbReference type="Gene3D" id="1.20.5.170">
    <property type="match status" value="1"/>
</dbReference>
<dbReference type="GO" id="GO:0003690">
    <property type="term" value="F:double-stranded DNA binding"/>
    <property type="evidence" value="ECO:0007669"/>
    <property type="project" value="InterPro"/>
</dbReference>
<dbReference type="GO" id="GO:0042262">
    <property type="term" value="P:DNA protection"/>
    <property type="evidence" value="ECO:0007669"/>
    <property type="project" value="InterPro"/>
</dbReference>
<dbReference type="Proteomes" id="UP001145481">
    <property type="component" value="Unassembled WGS sequence"/>
</dbReference>
<proteinExistence type="predicted"/>
<evidence type="ECO:0000313" key="2">
    <source>
        <dbReference type="Proteomes" id="UP001145481"/>
    </source>
</evidence>
<protein>
    <submittedName>
        <fullName evidence="1">Host-nuclease inhibitor Gam family protein</fullName>
    </submittedName>
</protein>
<organism evidence="1 2">
    <name type="scientific">Pasteurella multocida</name>
    <dbReference type="NCBI Taxonomy" id="747"/>
    <lineage>
        <taxon>Bacteria</taxon>
        <taxon>Pseudomonadati</taxon>
        <taxon>Pseudomonadota</taxon>
        <taxon>Gammaproteobacteria</taxon>
        <taxon>Pasteurellales</taxon>
        <taxon>Pasteurellaceae</taxon>
        <taxon>Pasteurella</taxon>
    </lineage>
</organism>
<evidence type="ECO:0000313" key="1">
    <source>
        <dbReference type="EMBL" id="MDA5624296.1"/>
    </source>
</evidence>
<reference evidence="1" key="1">
    <citation type="submission" date="2022-07" db="EMBL/GenBank/DDBJ databases">
        <title>Genome-based characterization of novel serogroup A variants of Pasteurella multocida.</title>
        <authorList>
            <person name="Prajapati A."/>
            <person name="Yogisharadhya R."/>
            <person name="Mohanty N."/>
            <person name="Chanda M."/>
            <person name="Mendem S.K."/>
            <person name="Siddaramappa S."/>
            <person name="Shivachandra S.B."/>
        </authorList>
    </citation>
    <scope>NUCLEOTIDE SEQUENCE</scope>
    <source>
        <strain evidence="1">NIVEDIPm19</strain>
    </source>
</reference>
<comment type="caution">
    <text evidence="1">The sequence shown here is derived from an EMBL/GenBank/DDBJ whole genome shotgun (WGS) entry which is preliminary data.</text>
</comment>
<sequence length="172" mass="19239">MAKKATRIKTTAQVYVPQSREDVASDIKTIGDLNREITRLETEMNDKIAEITESYKGQFSPIQERIKNLSTGVQFWAEANRDQITNGGKTKTANLITGEVSWRVRNPSVKITGVDSVLQNLKVHGLTKFIRVKEEINKEAILNEKHEVAGIAGIKVVSGVEDFVITPFEQEI</sequence>
<dbReference type="Pfam" id="PF07352">
    <property type="entry name" value="Phage_Mu_Gam"/>
    <property type="match status" value="1"/>
</dbReference>
<dbReference type="AlphaFoldDB" id="A0A9X3UW12"/>